<accession>A0A4Y9ZLH7</accession>
<dbReference type="EMBL" id="SFCI01001948">
    <property type="protein sequence ID" value="TFY74671.1"/>
    <property type="molecule type" value="Genomic_DNA"/>
</dbReference>
<evidence type="ECO:0008006" key="4">
    <source>
        <dbReference type="Google" id="ProtNLM"/>
    </source>
</evidence>
<dbReference type="SUPFAM" id="SSF49899">
    <property type="entry name" value="Concanavalin A-like lectins/glucanases"/>
    <property type="match status" value="1"/>
</dbReference>
<gene>
    <name evidence="2" type="ORF">EWM64_g9342</name>
</gene>
<reference evidence="2 3" key="1">
    <citation type="submission" date="2019-02" db="EMBL/GenBank/DDBJ databases">
        <title>Genome sequencing of the rare red list fungi Hericium alpestre (H. flagellum).</title>
        <authorList>
            <person name="Buettner E."/>
            <person name="Kellner H."/>
        </authorList>
    </citation>
    <scope>NUCLEOTIDE SEQUENCE [LARGE SCALE GENOMIC DNA]</scope>
    <source>
        <strain evidence="2 3">DSM 108284</strain>
    </source>
</reference>
<dbReference type="AlphaFoldDB" id="A0A4Y9ZLH7"/>
<comment type="caution">
    <text evidence="2">The sequence shown here is derived from an EMBL/GenBank/DDBJ whole genome shotgun (WGS) entry which is preliminary data.</text>
</comment>
<proteinExistence type="predicted"/>
<evidence type="ECO:0000313" key="3">
    <source>
        <dbReference type="Proteomes" id="UP000298061"/>
    </source>
</evidence>
<organism evidence="2 3">
    <name type="scientific">Hericium alpestre</name>
    <dbReference type="NCBI Taxonomy" id="135208"/>
    <lineage>
        <taxon>Eukaryota</taxon>
        <taxon>Fungi</taxon>
        <taxon>Dikarya</taxon>
        <taxon>Basidiomycota</taxon>
        <taxon>Agaricomycotina</taxon>
        <taxon>Agaricomycetes</taxon>
        <taxon>Russulales</taxon>
        <taxon>Hericiaceae</taxon>
        <taxon>Hericium</taxon>
    </lineage>
</organism>
<dbReference type="STRING" id="135208.A0A4Y9ZLH7"/>
<keyword evidence="1" id="KW-0732">Signal</keyword>
<feature type="signal peptide" evidence="1">
    <location>
        <begin position="1"/>
        <end position="19"/>
    </location>
</feature>
<keyword evidence="3" id="KW-1185">Reference proteome</keyword>
<sequence length="224" mass="23845">MKTFLAALLSLALLSGTSGTSGTQHPKRQSQTTVIPQSSFDSYTSLEQYWAYLYPWGSDHNGSARMQGNSSDHDHISVAHGVLTLKATPTTTPQPPSTAAPNPAIHYISGTIYAKQTVTVGTQQIWFNTFNTSSAVKSTIVAWPNDGQFHSASARLSTIPGSATDVRIGYYLDGALKATHVGAGYVGKALWLIIDLQMEGSSGTPGPANGATYQVRNVEVTKRA</sequence>
<dbReference type="OrthoDB" id="4524534at2759"/>
<feature type="chain" id="PRO_5021385814" description="GH16 domain-containing protein" evidence="1">
    <location>
        <begin position="20"/>
        <end position="224"/>
    </location>
</feature>
<dbReference type="Proteomes" id="UP000298061">
    <property type="component" value="Unassembled WGS sequence"/>
</dbReference>
<evidence type="ECO:0000256" key="1">
    <source>
        <dbReference type="SAM" id="SignalP"/>
    </source>
</evidence>
<protein>
    <recommendedName>
        <fullName evidence="4">GH16 domain-containing protein</fullName>
    </recommendedName>
</protein>
<evidence type="ECO:0000313" key="2">
    <source>
        <dbReference type="EMBL" id="TFY74671.1"/>
    </source>
</evidence>
<dbReference type="InterPro" id="IPR013320">
    <property type="entry name" value="ConA-like_dom_sf"/>
</dbReference>
<name>A0A4Y9ZLH7_9AGAM</name>